<reference evidence="19" key="1">
    <citation type="submission" date="2018-02" db="EMBL/GenBank/DDBJ databases">
        <title>Resolving the psyllid tree of life: Phylogenomic analysis of the superfamily Psylloidea (Hemiptera).</title>
        <authorList>
            <person name="Percy D.M."/>
            <person name="Sveinsson S."/>
            <person name="Lemmon A.R."/>
            <person name="Lemmon E.M."/>
            <person name="Ouvrard D."/>
            <person name="Burckhardt D."/>
        </authorList>
    </citation>
    <scope>NUCLEOTIDE SEQUENCE</scope>
    <source>
        <strain evidence="19">DP1.idba.179_circ</strain>
    </source>
</reference>
<feature type="transmembrane region" description="Helical" evidence="17">
    <location>
        <begin position="271"/>
        <end position="295"/>
    </location>
</feature>
<dbReference type="EC" id="7.1.1.2" evidence="4 17"/>
<dbReference type="Pfam" id="PF00361">
    <property type="entry name" value="Proton_antipo_M"/>
    <property type="match status" value="1"/>
</dbReference>
<evidence type="ECO:0000259" key="18">
    <source>
        <dbReference type="Pfam" id="PF00361"/>
    </source>
</evidence>
<comment type="subcellular location">
    <subcellularLocation>
        <location evidence="2 17">Mitochondrion membrane</location>
        <topology evidence="2 17">Multi-pass membrane protein</topology>
    </subcellularLocation>
</comment>
<feature type="transmembrane region" description="Helical" evidence="17">
    <location>
        <begin position="41"/>
        <end position="59"/>
    </location>
</feature>
<dbReference type="GO" id="GO:0003954">
    <property type="term" value="F:NADH dehydrogenase activity"/>
    <property type="evidence" value="ECO:0007669"/>
    <property type="project" value="TreeGrafter"/>
</dbReference>
<evidence type="ECO:0000256" key="5">
    <source>
        <dbReference type="ARBA" id="ARBA00021006"/>
    </source>
</evidence>
<evidence type="ECO:0000256" key="17">
    <source>
        <dbReference type="RuleBase" id="RU003297"/>
    </source>
</evidence>
<feature type="transmembrane region" description="Helical" evidence="17">
    <location>
        <begin position="245"/>
        <end position="265"/>
    </location>
</feature>
<gene>
    <name evidence="19" type="primary">nad4</name>
</gene>
<proteinExistence type="inferred from homology"/>
<evidence type="ECO:0000256" key="12">
    <source>
        <dbReference type="ARBA" id="ARBA00023027"/>
    </source>
</evidence>
<evidence type="ECO:0000256" key="4">
    <source>
        <dbReference type="ARBA" id="ARBA00012944"/>
    </source>
</evidence>
<feature type="transmembrane region" description="Helical" evidence="17">
    <location>
        <begin position="183"/>
        <end position="204"/>
    </location>
</feature>
<keyword evidence="10 17" id="KW-0249">Electron transport</keyword>
<evidence type="ECO:0000256" key="6">
    <source>
        <dbReference type="ARBA" id="ARBA00022448"/>
    </source>
</evidence>
<dbReference type="PANTHER" id="PTHR43507">
    <property type="entry name" value="NADH-UBIQUINONE OXIDOREDUCTASE CHAIN 4"/>
    <property type="match status" value="1"/>
</dbReference>
<keyword evidence="9" id="KW-1278">Translocase</keyword>
<accession>A0A344A2V1</accession>
<evidence type="ECO:0000256" key="11">
    <source>
        <dbReference type="ARBA" id="ARBA00022989"/>
    </source>
</evidence>
<dbReference type="GO" id="GO:0042773">
    <property type="term" value="P:ATP synthesis coupled electron transport"/>
    <property type="evidence" value="ECO:0007669"/>
    <property type="project" value="InterPro"/>
</dbReference>
<dbReference type="GO" id="GO:0015990">
    <property type="term" value="P:electron transport coupled proton transport"/>
    <property type="evidence" value="ECO:0007669"/>
    <property type="project" value="TreeGrafter"/>
</dbReference>
<feature type="transmembrane region" description="Helical" evidence="17">
    <location>
        <begin position="307"/>
        <end position="327"/>
    </location>
</feature>
<evidence type="ECO:0000256" key="10">
    <source>
        <dbReference type="ARBA" id="ARBA00022982"/>
    </source>
</evidence>
<name>A0A344A2V1_9HEMI</name>
<comment type="similarity">
    <text evidence="3 17">Belongs to the complex I subunit 4 family.</text>
</comment>
<comment type="function">
    <text evidence="1">Core subunit of the mitochondrial membrane respiratory chain NADH dehydrogenase (Complex I) that is believed to belong to the minimal assembly required for catalysis. Complex I functions in the transfer of electrons from NADH to the respiratory chain. The immediate electron acceptor for the enzyme is believed to be ubiquinone.</text>
</comment>
<evidence type="ECO:0000256" key="13">
    <source>
        <dbReference type="ARBA" id="ARBA00023075"/>
    </source>
</evidence>
<keyword evidence="12 17" id="KW-0520">NAD</keyword>
<protein>
    <recommendedName>
        <fullName evidence="5 17">NADH-ubiquinone oxidoreductase chain 4</fullName>
        <ecNumber evidence="4 17">7.1.1.2</ecNumber>
    </recommendedName>
</protein>
<evidence type="ECO:0000256" key="8">
    <source>
        <dbReference type="ARBA" id="ARBA00022692"/>
    </source>
</evidence>
<dbReference type="GO" id="GO:0031966">
    <property type="term" value="C:mitochondrial membrane"/>
    <property type="evidence" value="ECO:0007669"/>
    <property type="project" value="UniProtKB-SubCell"/>
</dbReference>
<keyword evidence="8 17" id="KW-0812">Transmembrane</keyword>
<keyword evidence="14 17" id="KW-0496">Mitochondrion</keyword>
<evidence type="ECO:0000256" key="15">
    <source>
        <dbReference type="ARBA" id="ARBA00023136"/>
    </source>
</evidence>
<dbReference type="EMBL" id="MG989239">
    <property type="protein sequence ID" value="AWU49092.1"/>
    <property type="molecule type" value="Genomic_DNA"/>
</dbReference>
<feature type="transmembrane region" description="Helical" evidence="17">
    <location>
        <begin position="216"/>
        <end position="238"/>
    </location>
</feature>
<evidence type="ECO:0000256" key="3">
    <source>
        <dbReference type="ARBA" id="ARBA00009025"/>
    </source>
</evidence>
<keyword evidence="11 17" id="KW-1133">Transmembrane helix</keyword>
<evidence type="ECO:0000256" key="9">
    <source>
        <dbReference type="ARBA" id="ARBA00022967"/>
    </source>
</evidence>
<feature type="transmembrane region" description="Helical" evidence="17">
    <location>
        <begin position="71"/>
        <end position="88"/>
    </location>
</feature>
<evidence type="ECO:0000313" key="19">
    <source>
        <dbReference type="EMBL" id="AWU49092.1"/>
    </source>
</evidence>
<keyword evidence="15 17" id="KW-0472">Membrane</keyword>
<dbReference type="InterPro" id="IPR003918">
    <property type="entry name" value="NADH_UbQ_OxRdtase"/>
</dbReference>
<dbReference type="PANTHER" id="PTHR43507:SF20">
    <property type="entry name" value="NADH-UBIQUINONE OXIDOREDUCTASE CHAIN 4"/>
    <property type="match status" value="1"/>
</dbReference>
<dbReference type="GO" id="GO:0048039">
    <property type="term" value="F:ubiquinone binding"/>
    <property type="evidence" value="ECO:0007669"/>
    <property type="project" value="TreeGrafter"/>
</dbReference>
<geneLocation type="mitochondrion" evidence="19"/>
<keyword evidence="13 17" id="KW-0830">Ubiquinone</keyword>
<feature type="transmembrane region" description="Helical" evidence="17">
    <location>
        <begin position="352"/>
        <end position="373"/>
    </location>
</feature>
<dbReference type="AlphaFoldDB" id="A0A344A2V1"/>
<dbReference type="PRINTS" id="PR01437">
    <property type="entry name" value="NUOXDRDTASE4"/>
</dbReference>
<feature type="domain" description="NADH:quinone oxidoreductase/Mrp antiporter transmembrane" evidence="18">
    <location>
        <begin position="88"/>
        <end position="356"/>
    </location>
</feature>
<feature type="transmembrane region" description="Helical" evidence="17">
    <location>
        <begin position="7"/>
        <end position="29"/>
    </location>
</feature>
<sequence length="415" mass="47879">MLEMFSSLLLIVVFNSWLMNLNIMIIYFLWNLFKLYEMGEYNLKLIMVLLSIWLVIMMMMSVEVKDQTQDLLMMFKFLLMCLIMVFYSDSMIMFYMWFEMSVLPVLLIIYGWGYQPDRLEAGFYMIMYTVLFSLPLLLGIFYMNMMDKLPTNLIILLMFMMAFLVKLPMVGVHFWLPRAHVEAPVYGSMILAGVMLKLGGYGLIKLSFFMGDLMFISGGVVIPYSLMGGIYLSFICFIQSDMKMLVAYSSVVHMSISLSGLLTLQESGVEGVIFMMLGHGLCSSGLFCVLGIVYSRTMTRSIYLNKGIYNIMPTCTLWWFLFCSSNLSFPPSLNLPGEILLIISIFKNSNNYSFILITFGFISSMYSIFLFAFSQQGQMKKFYSFPNFNLKESLVMISHWMPLNLLILDLSLISF</sequence>
<feature type="transmembrane region" description="Helical" evidence="17">
    <location>
        <begin position="154"/>
        <end position="176"/>
    </location>
</feature>
<dbReference type="InterPro" id="IPR001750">
    <property type="entry name" value="ND/Mrp_TM"/>
</dbReference>
<feature type="transmembrane region" description="Helical" evidence="17">
    <location>
        <begin position="94"/>
        <end position="114"/>
    </location>
</feature>
<evidence type="ECO:0000256" key="2">
    <source>
        <dbReference type="ARBA" id="ARBA00004225"/>
    </source>
</evidence>
<evidence type="ECO:0000256" key="7">
    <source>
        <dbReference type="ARBA" id="ARBA00022660"/>
    </source>
</evidence>
<organism evidence="19">
    <name type="scientific">Trioza remota</name>
    <dbReference type="NCBI Taxonomy" id="1715813"/>
    <lineage>
        <taxon>Eukaryota</taxon>
        <taxon>Metazoa</taxon>
        <taxon>Ecdysozoa</taxon>
        <taxon>Arthropoda</taxon>
        <taxon>Hexapoda</taxon>
        <taxon>Insecta</taxon>
        <taxon>Pterygota</taxon>
        <taxon>Neoptera</taxon>
        <taxon>Paraneoptera</taxon>
        <taxon>Hemiptera</taxon>
        <taxon>Sternorrhyncha</taxon>
        <taxon>Psylloidea</taxon>
        <taxon>Triozidae</taxon>
        <taxon>Trioza</taxon>
    </lineage>
</organism>
<comment type="catalytic activity">
    <reaction evidence="16 17">
        <text>a ubiquinone + NADH + 5 H(+)(in) = a ubiquinol + NAD(+) + 4 H(+)(out)</text>
        <dbReference type="Rhea" id="RHEA:29091"/>
        <dbReference type="Rhea" id="RHEA-COMP:9565"/>
        <dbReference type="Rhea" id="RHEA-COMP:9566"/>
        <dbReference type="ChEBI" id="CHEBI:15378"/>
        <dbReference type="ChEBI" id="CHEBI:16389"/>
        <dbReference type="ChEBI" id="CHEBI:17976"/>
        <dbReference type="ChEBI" id="CHEBI:57540"/>
        <dbReference type="ChEBI" id="CHEBI:57945"/>
        <dbReference type="EC" id="7.1.1.2"/>
    </reaction>
</comment>
<comment type="function">
    <text evidence="17">Core subunit of the mitochondrial membrane respiratory chain NADH dehydrogenase (Complex I) which catalyzes electron transfer from NADH through the respiratory chain, using ubiquinone as an electron acceptor. Essential for the catalytic activity and assembly of complex I.</text>
</comment>
<keyword evidence="6 17" id="KW-0813">Transport</keyword>
<feature type="transmembrane region" description="Helical" evidence="17">
    <location>
        <begin position="121"/>
        <end position="142"/>
    </location>
</feature>
<dbReference type="GO" id="GO:0008137">
    <property type="term" value="F:NADH dehydrogenase (ubiquinone) activity"/>
    <property type="evidence" value="ECO:0007669"/>
    <property type="project" value="UniProtKB-UniRule"/>
</dbReference>
<keyword evidence="7 17" id="KW-0679">Respiratory chain</keyword>
<evidence type="ECO:0000256" key="1">
    <source>
        <dbReference type="ARBA" id="ARBA00003257"/>
    </source>
</evidence>
<evidence type="ECO:0000256" key="16">
    <source>
        <dbReference type="ARBA" id="ARBA00049551"/>
    </source>
</evidence>
<evidence type="ECO:0000256" key="14">
    <source>
        <dbReference type="ARBA" id="ARBA00023128"/>
    </source>
</evidence>